<dbReference type="FunFam" id="3.40.50.10860:FF:000003">
    <property type="entry name" value="Glutamate dehydrogenase"/>
    <property type="match status" value="1"/>
</dbReference>
<evidence type="ECO:0000256" key="1">
    <source>
        <dbReference type="ARBA" id="ARBA00006382"/>
    </source>
</evidence>
<dbReference type="SUPFAM" id="SSF51735">
    <property type="entry name" value="NAD(P)-binding Rossmann-fold domains"/>
    <property type="match status" value="1"/>
</dbReference>
<dbReference type="InterPro" id="IPR036291">
    <property type="entry name" value="NAD(P)-bd_dom_sf"/>
</dbReference>
<evidence type="ECO:0000313" key="9">
    <source>
        <dbReference type="EMBL" id="TMI76847.1"/>
    </source>
</evidence>
<feature type="site" description="Important for catalysis" evidence="6">
    <location>
        <position position="153"/>
    </location>
</feature>
<evidence type="ECO:0000256" key="2">
    <source>
        <dbReference type="ARBA" id="ARBA00023002"/>
    </source>
</evidence>
<feature type="binding site" evidence="5">
    <location>
        <position position="197"/>
    </location>
    <ligand>
        <name>NAD(+)</name>
        <dbReference type="ChEBI" id="CHEBI:57540"/>
    </ligand>
</feature>
<dbReference type="SUPFAM" id="SSF53223">
    <property type="entry name" value="Aminoacid dehydrogenase-like, N-terminal domain"/>
    <property type="match status" value="1"/>
</dbReference>
<name>A0A537IZZ3_9BACT</name>
<feature type="binding site" evidence="5">
    <location>
        <position position="356"/>
    </location>
    <ligand>
        <name>substrate</name>
    </ligand>
</feature>
<proteinExistence type="inferred from homology"/>
<dbReference type="InterPro" id="IPR033524">
    <property type="entry name" value="Glu/Leu/Phe/Val_DH_AS"/>
</dbReference>
<feature type="domain" description="Glutamate/phenylalanine/leucine/valine/L-tryptophan dehydrogenase C-terminal" evidence="8">
    <location>
        <begin position="190"/>
        <end position="420"/>
    </location>
</feature>
<evidence type="ECO:0000313" key="10">
    <source>
        <dbReference type="Proteomes" id="UP000318834"/>
    </source>
</evidence>
<dbReference type="GO" id="GO:0000166">
    <property type="term" value="F:nucleotide binding"/>
    <property type="evidence" value="ECO:0007669"/>
    <property type="project" value="UniProtKB-KW"/>
</dbReference>
<feature type="binding site" evidence="5">
    <location>
        <position position="228"/>
    </location>
    <ligand>
        <name>NAD(+)</name>
        <dbReference type="ChEBI" id="CHEBI:57540"/>
    </ligand>
</feature>
<dbReference type="PANTHER" id="PTHR11606">
    <property type="entry name" value="GLUTAMATE DEHYDROGENASE"/>
    <property type="match status" value="1"/>
</dbReference>
<organism evidence="9 10">
    <name type="scientific">Candidatus Segetimicrobium genomatis</name>
    <dbReference type="NCBI Taxonomy" id="2569760"/>
    <lineage>
        <taxon>Bacteria</taxon>
        <taxon>Bacillati</taxon>
        <taxon>Candidatus Sysuimicrobiota</taxon>
        <taxon>Candidatus Sysuimicrobiia</taxon>
        <taxon>Candidatus Sysuimicrobiales</taxon>
        <taxon>Candidatus Segetimicrobiaceae</taxon>
        <taxon>Candidatus Segetimicrobium</taxon>
    </lineage>
</organism>
<feature type="binding site" evidence="5">
    <location>
        <position position="101"/>
    </location>
    <ligand>
        <name>substrate</name>
    </ligand>
</feature>
<dbReference type="Pfam" id="PF02812">
    <property type="entry name" value="ELFV_dehydrog_N"/>
    <property type="match status" value="1"/>
</dbReference>
<dbReference type="InterPro" id="IPR014362">
    <property type="entry name" value="Glu_DH"/>
</dbReference>
<evidence type="ECO:0000256" key="5">
    <source>
        <dbReference type="PIRSR" id="PIRSR000185-2"/>
    </source>
</evidence>
<comment type="caution">
    <text evidence="9">The sequence shown here is derived from an EMBL/GenBank/DDBJ whole genome shotgun (WGS) entry which is preliminary data.</text>
</comment>
<dbReference type="InterPro" id="IPR006097">
    <property type="entry name" value="Glu/Leu/Phe/Val/Trp_DH_dimer"/>
</dbReference>
<dbReference type="CDD" id="cd01076">
    <property type="entry name" value="NAD_bind_1_Glu_DH"/>
    <property type="match status" value="1"/>
</dbReference>
<dbReference type="PRINTS" id="PR00082">
    <property type="entry name" value="GLFDHDRGNASE"/>
</dbReference>
<keyword evidence="5" id="KW-0547">Nucleotide-binding</keyword>
<dbReference type="GO" id="GO:0006538">
    <property type="term" value="P:L-glutamate catabolic process"/>
    <property type="evidence" value="ECO:0007669"/>
    <property type="project" value="TreeGrafter"/>
</dbReference>
<comment type="similarity">
    <text evidence="1 3 7">Belongs to the Glu/Leu/Phe/Val dehydrogenases family.</text>
</comment>
<reference evidence="9 10" key="1">
    <citation type="journal article" date="2019" name="Nat. Microbiol.">
        <title>Mediterranean grassland soil C-N compound turnover is dependent on rainfall and depth, and is mediated by genomically divergent microorganisms.</title>
        <authorList>
            <person name="Diamond S."/>
            <person name="Andeer P.F."/>
            <person name="Li Z."/>
            <person name="Crits-Christoph A."/>
            <person name="Burstein D."/>
            <person name="Anantharaman K."/>
            <person name="Lane K.R."/>
            <person name="Thomas B.C."/>
            <person name="Pan C."/>
            <person name="Northen T.R."/>
            <person name="Banfield J.F."/>
        </authorList>
    </citation>
    <scope>NUCLEOTIDE SEQUENCE [LARGE SCALE GENOMIC DNA]</scope>
    <source>
        <strain evidence="9">NP_8</strain>
    </source>
</reference>
<sequence>MTAQAAVITPKEDPWQMALRQFNIAADQLPLKRGIRELLAYPKRELTVNFPVKMDDGSVRIFTGYRVHHSTVLGPTKGGIRYHPDVTLNEVRALAMWMTWKCATVGLPYGGAKGGVVVNPKELSREELEHLTRRYATEIGILMSPEGDIPAPDVGTNPQIMAWIMDTYSMHRGYSTPSVVTGKPLAIGGSFGRIEATGRGVTFVTREATRHLGMPLAGAKVAVQGFGNVGAVAAYLLHDQGCSIVAASDSSGGVHNPKGLDPRALVKFKEDRGSVTGFPSANRVTNEELLEVSCDILVPSALEAQITASNAGKVKARLVVEGANGPITPDGDEVLEARNVLVVPDILANAGGVIVSYFEWVQGLQQFFWTEEEVNQNLERIMVRSFGQVLRGSLDRKVSMRTAALIRAIERVADALMTRGIYP</sequence>
<gene>
    <name evidence="9" type="ORF">E6H05_02260</name>
</gene>
<evidence type="ECO:0000256" key="4">
    <source>
        <dbReference type="PIRSR" id="PIRSR000185-1"/>
    </source>
</evidence>
<dbReference type="InterPro" id="IPR033922">
    <property type="entry name" value="NAD_bind_Glu_DH"/>
</dbReference>
<dbReference type="InterPro" id="IPR006095">
    <property type="entry name" value="Glu/Leu/Phe/Val/Trp_DH"/>
</dbReference>
<feature type="binding site" evidence="5">
    <location>
        <position position="77"/>
    </location>
    <ligand>
        <name>substrate</name>
    </ligand>
</feature>
<dbReference type="EMBL" id="VBAP01000009">
    <property type="protein sequence ID" value="TMI76847.1"/>
    <property type="molecule type" value="Genomic_DNA"/>
</dbReference>
<dbReference type="Gene3D" id="3.40.50.10860">
    <property type="entry name" value="Leucine Dehydrogenase, chain A, domain 1"/>
    <property type="match status" value="1"/>
</dbReference>
<dbReference type="PROSITE" id="PS00074">
    <property type="entry name" value="GLFV_DEHYDROGENASE"/>
    <property type="match status" value="1"/>
</dbReference>
<dbReference type="Pfam" id="PF00208">
    <property type="entry name" value="ELFV_dehydrog"/>
    <property type="match status" value="1"/>
</dbReference>
<keyword evidence="5" id="KW-0520">NAD</keyword>
<evidence type="ECO:0000256" key="7">
    <source>
        <dbReference type="RuleBase" id="RU004417"/>
    </source>
</evidence>
<dbReference type="Gene3D" id="3.40.50.720">
    <property type="entry name" value="NAD(P)-binding Rossmann-like Domain"/>
    <property type="match status" value="1"/>
</dbReference>
<dbReference type="PANTHER" id="PTHR11606:SF13">
    <property type="entry name" value="GLUTAMATE DEHYDROGENASE 1, MITOCHONDRIAL"/>
    <property type="match status" value="1"/>
</dbReference>
<dbReference type="SMART" id="SM00839">
    <property type="entry name" value="ELFV_dehydrog"/>
    <property type="match status" value="1"/>
</dbReference>
<evidence type="ECO:0000256" key="3">
    <source>
        <dbReference type="PIRNR" id="PIRNR000185"/>
    </source>
</evidence>
<accession>A0A537IZZ3</accession>
<dbReference type="InterPro" id="IPR006096">
    <property type="entry name" value="Glu/Leu/Phe/Val/Trp_DH_C"/>
</dbReference>
<evidence type="ECO:0000259" key="8">
    <source>
        <dbReference type="SMART" id="SM00839"/>
    </source>
</evidence>
<keyword evidence="2 3" id="KW-0560">Oxidoreductase</keyword>
<dbReference type="AlphaFoldDB" id="A0A537IZZ3"/>
<feature type="active site" description="Proton donor" evidence="4">
    <location>
        <position position="113"/>
    </location>
</feature>
<dbReference type="GO" id="GO:0004352">
    <property type="term" value="F:glutamate dehydrogenase (NAD+) activity"/>
    <property type="evidence" value="ECO:0007669"/>
    <property type="project" value="TreeGrafter"/>
</dbReference>
<dbReference type="InterPro" id="IPR046346">
    <property type="entry name" value="Aminoacid_DH-like_N_sf"/>
</dbReference>
<dbReference type="PIRSF" id="PIRSF000185">
    <property type="entry name" value="Glu_DH"/>
    <property type="match status" value="1"/>
</dbReference>
<protein>
    <recommendedName>
        <fullName evidence="3">Glutamate dehydrogenase</fullName>
    </recommendedName>
</protein>
<evidence type="ECO:0000256" key="6">
    <source>
        <dbReference type="PIRSR" id="PIRSR000185-3"/>
    </source>
</evidence>
<dbReference type="Proteomes" id="UP000318834">
    <property type="component" value="Unassembled WGS sequence"/>
</dbReference>